<evidence type="ECO:0000256" key="5">
    <source>
        <dbReference type="ARBA" id="ARBA00023319"/>
    </source>
</evidence>
<evidence type="ECO:0000256" key="2">
    <source>
        <dbReference type="ARBA" id="ARBA00022525"/>
    </source>
</evidence>
<dbReference type="GO" id="GO:0009966">
    <property type="term" value="P:regulation of signal transduction"/>
    <property type="evidence" value="ECO:0007669"/>
    <property type="project" value="TreeGrafter"/>
</dbReference>
<dbReference type="InterPro" id="IPR009030">
    <property type="entry name" value="Growth_fac_rcpt_cys_sf"/>
</dbReference>
<evidence type="ECO:0000256" key="1">
    <source>
        <dbReference type="ARBA" id="ARBA00004613"/>
    </source>
</evidence>
<protein>
    <submittedName>
        <fullName evidence="9">Kazal-type serine protease inhibitor domain-containing protein 1-like</fullName>
    </submittedName>
</protein>
<dbReference type="PROSITE" id="PS50835">
    <property type="entry name" value="IG_LIKE"/>
    <property type="match status" value="1"/>
</dbReference>
<keyword evidence="4" id="KW-1015">Disulfide bond</keyword>
<dbReference type="Gene3D" id="4.10.40.20">
    <property type="match status" value="1"/>
</dbReference>
<dbReference type="Proteomes" id="UP000472270">
    <property type="component" value="Unassembled WGS sequence"/>
</dbReference>
<name>A0A673G8E6_9TELE</name>
<evidence type="ECO:0000313" key="9">
    <source>
        <dbReference type="Ensembl" id="ENSSRHP00000009941.1"/>
    </source>
</evidence>
<feature type="domain" description="Ig-like" evidence="7">
    <location>
        <begin position="141"/>
        <end position="238"/>
    </location>
</feature>
<dbReference type="SUPFAM" id="SSF48726">
    <property type="entry name" value="Immunoglobulin"/>
    <property type="match status" value="1"/>
</dbReference>
<dbReference type="SUPFAM" id="SSF57184">
    <property type="entry name" value="Growth factor receptor domain"/>
    <property type="match status" value="1"/>
</dbReference>
<feature type="domain" description="IGFBP N-terminal" evidence="8">
    <location>
        <begin position="21"/>
        <end position="99"/>
    </location>
</feature>
<dbReference type="SMART" id="SM00409">
    <property type="entry name" value="IG"/>
    <property type="match status" value="1"/>
</dbReference>
<evidence type="ECO:0000256" key="3">
    <source>
        <dbReference type="ARBA" id="ARBA00022729"/>
    </source>
</evidence>
<keyword evidence="5" id="KW-0393">Immunoglobulin domain</keyword>
<evidence type="ECO:0000259" key="8">
    <source>
        <dbReference type="PROSITE" id="PS51323"/>
    </source>
</evidence>
<comment type="subcellular location">
    <subcellularLocation>
        <location evidence="1">Secreted</location>
    </subcellularLocation>
</comment>
<dbReference type="InterPro" id="IPR036179">
    <property type="entry name" value="Ig-like_dom_sf"/>
</dbReference>
<dbReference type="PANTHER" id="PTHR14186">
    <property type="entry name" value="INSULIN-LIKE GROWTH FACTOR BINDING PROTEIN-RELATED"/>
    <property type="match status" value="1"/>
</dbReference>
<dbReference type="GO" id="GO:0005615">
    <property type="term" value="C:extracellular space"/>
    <property type="evidence" value="ECO:0007669"/>
    <property type="project" value="TreeGrafter"/>
</dbReference>
<dbReference type="Pfam" id="PF07648">
    <property type="entry name" value="Kazal_2"/>
    <property type="match status" value="1"/>
</dbReference>
<dbReference type="InterPro" id="IPR013098">
    <property type="entry name" value="Ig_I-set"/>
</dbReference>
<keyword evidence="10" id="KW-1185">Reference proteome</keyword>
<dbReference type="Pfam" id="PF00219">
    <property type="entry name" value="IGFBP"/>
    <property type="match status" value="1"/>
</dbReference>
<evidence type="ECO:0000256" key="4">
    <source>
        <dbReference type="ARBA" id="ARBA00023157"/>
    </source>
</evidence>
<dbReference type="PROSITE" id="PS51323">
    <property type="entry name" value="IGFBP_N_2"/>
    <property type="match status" value="1"/>
</dbReference>
<dbReference type="PANTHER" id="PTHR14186:SF25">
    <property type="entry name" value="KAZAL-TYPE SERINE PEPTIDASE INHIBITOR DOMAIN 3"/>
    <property type="match status" value="1"/>
</dbReference>
<reference evidence="9" key="2">
    <citation type="submission" date="2025-09" db="UniProtKB">
        <authorList>
            <consortium name="Ensembl"/>
        </authorList>
    </citation>
    <scope>IDENTIFICATION</scope>
</reference>
<sequence length="254" mass="27685">MHTVTFAVLVLSIRSFEEGNRTQECEECVPELCLLPLGCRAGLVQDSCGCCSQCANLEGQTCDLGQRNVYGLCGENLECKLDRSDGADGEEPEAQCVCLSQKPLCGSDGQTYMNTCKYKEAATVKSFEKVTLVLRNVSYFPIIKVPPHNLVNATGSSIAFLCEVFAFPMALVEWRKDGKEVILPGDDPHVSVQSRGGPQKYELSSWLQIEEASQMDSGTYRCIARNELGHVSATAILGVLPPGKRYTLSCNGLQ</sequence>
<dbReference type="InterPro" id="IPR011390">
    <property type="entry name" value="IGFBP_rP_mac25"/>
</dbReference>
<dbReference type="InterPro" id="IPR007110">
    <property type="entry name" value="Ig-like_dom"/>
</dbReference>
<dbReference type="FunFam" id="2.60.40.10:FF:000032">
    <property type="entry name" value="palladin isoform X1"/>
    <property type="match status" value="1"/>
</dbReference>
<organism evidence="9 10">
    <name type="scientific">Sinocyclocheilus rhinocerous</name>
    <dbReference type="NCBI Taxonomy" id="307959"/>
    <lineage>
        <taxon>Eukaryota</taxon>
        <taxon>Metazoa</taxon>
        <taxon>Chordata</taxon>
        <taxon>Craniata</taxon>
        <taxon>Vertebrata</taxon>
        <taxon>Euteleostomi</taxon>
        <taxon>Actinopterygii</taxon>
        <taxon>Neopterygii</taxon>
        <taxon>Teleostei</taxon>
        <taxon>Ostariophysi</taxon>
        <taxon>Cypriniformes</taxon>
        <taxon>Cyprinidae</taxon>
        <taxon>Cyprininae</taxon>
        <taxon>Sinocyclocheilus</taxon>
    </lineage>
</organism>
<dbReference type="InterPro" id="IPR013783">
    <property type="entry name" value="Ig-like_fold"/>
</dbReference>
<dbReference type="InterPro" id="IPR002350">
    <property type="entry name" value="Kazal_dom"/>
</dbReference>
<keyword evidence="2" id="KW-0964">Secreted</keyword>
<reference evidence="9" key="1">
    <citation type="submission" date="2025-08" db="UniProtKB">
        <authorList>
            <consortium name="Ensembl"/>
        </authorList>
    </citation>
    <scope>IDENTIFICATION</scope>
</reference>
<dbReference type="Pfam" id="PF07679">
    <property type="entry name" value="I-set"/>
    <property type="match status" value="1"/>
</dbReference>
<dbReference type="Gene3D" id="2.60.40.10">
    <property type="entry name" value="Immunoglobulins"/>
    <property type="match status" value="1"/>
</dbReference>
<accession>A0A673G8E6</accession>
<dbReference type="InterPro" id="IPR003599">
    <property type="entry name" value="Ig_sub"/>
</dbReference>
<proteinExistence type="predicted"/>
<evidence type="ECO:0000256" key="6">
    <source>
        <dbReference type="SAM" id="SignalP"/>
    </source>
</evidence>
<feature type="signal peptide" evidence="6">
    <location>
        <begin position="1"/>
        <end position="19"/>
    </location>
</feature>
<dbReference type="InterPro" id="IPR003598">
    <property type="entry name" value="Ig_sub2"/>
</dbReference>
<dbReference type="Ensembl" id="ENSSRHT00000010246.1">
    <property type="protein sequence ID" value="ENSSRHP00000009941.1"/>
    <property type="gene ID" value="ENSSRHG00000005653.1"/>
</dbReference>
<evidence type="ECO:0000313" key="10">
    <source>
        <dbReference type="Proteomes" id="UP000472270"/>
    </source>
</evidence>
<evidence type="ECO:0000259" key="7">
    <source>
        <dbReference type="PROSITE" id="PS50835"/>
    </source>
</evidence>
<keyword evidence="3 6" id="KW-0732">Signal</keyword>
<dbReference type="GO" id="GO:0001558">
    <property type="term" value="P:regulation of cell growth"/>
    <property type="evidence" value="ECO:0007669"/>
    <property type="project" value="InterPro"/>
</dbReference>
<gene>
    <name evidence="9" type="primary">LOC107753117</name>
</gene>
<dbReference type="SMART" id="SM00408">
    <property type="entry name" value="IGc2"/>
    <property type="match status" value="1"/>
</dbReference>
<dbReference type="Gene3D" id="3.30.60.30">
    <property type="match status" value="1"/>
</dbReference>
<feature type="chain" id="PRO_5025681823" evidence="6">
    <location>
        <begin position="20"/>
        <end position="254"/>
    </location>
</feature>
<dbReference type="GO" id="GO:0005520">
    <property type="term" value="F:insulin-like growth factor binding"/>
    <property type="evidence" value="ECO:0007669"/>
    <property type="project" value="InterPro"/>
</dbReference>
<dbReference type="AlphaFoldDB" id="A0A673G8E6"/>
<dbReference type="InterPro" id="IPR000867">
    <property type="entry name" value="IGFBP-like"/>
</dbReference>